<dbReference type="Pfam" id="PF20990">
    <property type="entry name" value="DUF2207_C"/>
    <property type="match status" value="1"/>
</dbReference>
<dbReference type="AlphaFoldDB" id="A0A1T5AYT5"/>
<evidence type="ECO:0000259" key="4">
    <source>
        <dbReference type="Pfam" id="PF20990"/>
    </source>
</evidence>
<evidence type="ECO:0000256" key="1">
    <source>
        <dbReference type="SAM" id="MobiDB-lite"/>
    </source>
</evidence>
<protein>
    <submittedName>
        <fullName evidence="5">Uncharacterized membrane protein</fullName>
    </submittedName>
</protein>
<keyword evidence="2" id="KW-1133">Transmembrane helix</keyword>
<feature type="transmembrane region" description="Helical" evidence="2">
    <location>
        <begin position="269"/>
        <end position="288"/>
    </location>
</feature>
<dbReference type="RefSeq" id="WP_079589160.1">
    <property type="nucleotide sequence ID" value="NZ_FUYN01000002.1"/>
</dbReference>
<keyword evidence="6" id="KW-1185">Reference proteome</keyword>
<dbReference type="OrthoDB" id="5507254at2"/>
<name>A0A1T5AYT5_9FIRM</name>
<evidence type="ECO:0000313" key="5">
    <source>
        <dbReference type="EMBL" id="SKB39773.1"/>
    </source>
</evidence>
<evidence type="ECO:0000259" key="3">
    <source>
        <dbReference type="Pfam" id="PF09972"/>
    </source>
</evidence>
<reference evidence="6" key="1">
    <citation type="submission" date="2017-02" db="EMBL/GenBank/DDBJ databases">
        <authorList>
            <person name="Varghese N."/>
            <person name="Submissions S."/>
        </authorList>
    </citation>
    <scope>NUCLEOTIDE SEQUENCE [LARGE SCALE GENOMIC DNA]</scope>
    <source>
        <strain evidence="6">ATCC 35199</strain>
    </source>
</reference>
<dbReference type="Proteomes" id="UP000243406">
    <property type="component" value="Unassembled WGS sequence"/>
</dbReference>
<keyword evidence="2" id="KW-0472">Membrane</keyword>
<feature type="compositionally biased region" description="Gly residues" evidence="1">
    <location>
        <begin position="607"/>
        <end position="631"/>
    </location>
</feature>
<feature type="domain" description="DUF2207" evidence="3">
    <location>
        <begin position="39"/>
        <end position="225"/>
    </location>
</feature>
<accession>A0A1T5AYT5</accession>
<evidence type="ECO:0000256" key="2">
    <source>
        <dbReference type="SAM" id="Phobius"/>
    </source>
</evidence>
<keyword evidence="2" id="KW-0812">Transmembrane</keyword>
<gene>
    <name evidence="5" type="ORF">SAMN02745120_1262</name>
</gene>
<dbReference type="InterPro" id="IPR048389">
    <property type="entry name" value="YciQ-like_C"/>
</dbReference>
<feature type="transmembrane region" description="Helical" evidence="2">
    <location>
        <begin position="472"/>
        <end position="492"/>
    </location>
</feature>
<proteinExistence type="predicted"/>
<sequence>MDKSFSSYSLKLNKVIIILTIVLMVFIPNQAFADRSLSMRSLYIDAQLLPDASMRVTEKITVEFNEQWNGFYVKIPEGTTPIVDVSVSESGQPYTYNPSTEYGPPGTFLTKKEGSDILIDWSIDAYDQTRTFELSYTVVNAVKIHNDVAELYRKFVGDANGNKINDVQVNLSLPSGAESYIQGQDIRIWGHGPLDGVVEFTQNNGVTWKTSNLSPYTFVEGRVVMPTALFSDAPREAYTNQMALGSILSEEQANADKANKERQKARFELGGAAGIIAAAIGALIYLWGRFGRKYRLNFEGDYYRDLPADYSPAELSILWNYKKMKPEDITATILDLARRKFLYLEEDKVEVKKLIGTKEVTTYKLTFMPEPEPGSFKNPEDAVLKRHEQKLLDYLKNDIGGRQPFIHLTEIEDYAKKYGEEFYKFWQSWTEDIEIATAKYSFFDENKALYKYSAIGGILLIALGIFTIFKMLAIGIALVVSGLMILLVPQLFRRRSPNGQDDYVKWKAFKKFLEHFSEMQKHEIPSLIIWEHYLVYAVTLGVAKEVIKQLELVFPNMTDGDYRFGYGWMNYSSYGSFRAFNDSFDMVGNSIDKAFSSAQKAVSKSSSGGGSGGGFSGGGGGGGGGGSYGGR</sequence>
<feature type="domain" description="Predicted membrane protein YciQ-like C-terminal" evidence="4">
    <location>
        <begin position="300"/>
        <end position="550"/>
    </location>
</feature>
<feature type="region of interest" description="Disordered" evidence="1">
    <location>
        <begin position="604"/>
        <end position="631"/>
    </location>
</feature>
<organism evidence="5 6">
    <name type="scientific">Acetoanaerobium noterae</name>
    <dbReference type="NCBI Taxonomy" id="745369"/>
    <lineage>
        <taxon>Bacteria</taxon>
        <taxon>Bacillati</taxon>
        <taxon>Bacillota</taxon>
        <taxon>Clostridia</taxon>
        <taxon>Peptostreptococcales</taxon>
        <taxon>Filifactoraceae</taxon>
        <taxon>Acetoanaerobium</taxon>
    </lineage>
</organism>
<dbReference type="InterPro" id="IPR018702">
    <property type="entry name" value="DUF2207"/>
</dbReference>
<dbReference type="EMBL" id="FUYN01000002">
    <property type="protein sequence ID" value="SKB39773.1"/>
    <property type="molecule type" value="Genomic_DNA"/>
</dbReference>
<dbReference type="Pfam" id="PF09972">
    <property type="entry name" value="DUF2207"/>
    <property type="match status" value="1"/>
</dbReference>
<evidence type="ECO:0000313" key="6">
    <source>
        <dbReference type="Proteomes" id="UP000243406"/>
    </source>
</evidence>